<dbReference type="GO" id="GO:0006402">
    <property type="term" value="P:mRNA catabolic process"/>
    <property type="evidence" value="ECO:0007669"/>
    <property type="project" value="TreeGrafter"/>
</dbReference>
<dbReference type="InterPro" id="IPR011067">
    <property type="entry name" value="Plasmid_toxin/cell-grow_inhib"/>
</dbReference>
<comment type="caution">
    <text evidence="2">The sequence shown here is derived from an EMBL/GenBank/DDBJ whole genome shotgun (WGS) entry which is preliminary data.</text>
</comment>
<comment type="similarity">
    <text evidence="1">Belongs to the PemK/MazF family.</text>
</comment>
<dbReference type="PANTHER" id="PTHR33988">
    <property type="entry name" value="ENDORIBONUCLEASE MAZF-RELATED"/>
    <property type="match status" value="1"/>
</dbReference>
<dbReference type="Gene3D" id="2.30.30.110">
    <property type="match status" value="1"/>
</dbReference>
<dbReference type="AlphaFoldDB" id="A0A0B8T4P3"/>
<dbReference type="Pfam" id="PF02452">
    <property type="entry name" value="PemK_toxin"/>
    <property type="match status" value="1"/>
</dbReference>
<keyword evidence="3" id="KW-1185">Reference proteome</keyword>
<comment type="function">
    <text evidence="1">Toxic component of a type II toxin-antitoxin (TA) system.</text>
</comment>
<dbReference type="Proteomes" id="UP000031802">
    <property type="component" value="Unassembled WGS sequence"/>
</dbReference>
<evidence type="ECO:0000256" key="1">
    <source>
        <dbReference type="PIRNR" id="PIRNR033490"/>
    </source>
</evidence>
<dbReference type="EC" id="3.1.-.-" evidence="1"/>
<dbReference type="PANTHER" id="PTHR33988:SF2">
    <property type="entry name" value="ENDORIBONUCLEASE MAZF"/>
    <property type="match status" value="1"/>
</dbReference>
<protein>
    <recommendedName>
        <fullName evidence="1">mRNA interferase</fullName>
        <ecNumber evidence="1">3.1.-.-</ecNumber>
    </recommendedName>
</protein>
<dbReference type="PIRSF" id="PIRSF033490">
    <property type="entry name" value="MazF"/>
    <property type="match status" value="1"/>
</dbReference>
<dbReference type="RefSeq" id="WP_193790636.1">
    <property type="nucleotide sequence ID" value="NZ_JJMU01000021.1"/>
</dbReference>
<dbReference type="SUPFAM" id="SSF50118">
    <property type="entry name" value="Cell growth inhibitor/plasmid maintenance toxic component"/>
    <property type="match status" value="1"/>
</dbReference>
<dbReference type="GO" id="GO:0003677">
    <property type="term" value="F:DNA binding"/>
    <property type="evidence" value="ECO:0007669"/>
    <property type="project" value="InterPro"/>
</dbReference>
<reference evidence="2 3" key="2">
    <citation type="journal article" date="2015" name="PLoS ONE">
        <title>Whole-Genome Optical Mapping and Finished Genome Sequence of Sphingobacterium deserti sp. nov., a New Species Isolated from the Western Desert of China.</title>
        <authorList>
            <person name="Teng C."/>
            <person name="Zhou Z."/>
            <person name="Molnar I."/>
            <person name="Li X."/>
            <person name="Tang R."/>
            <person name="Chen M."/>
            <person name="Wang L."/>
            <person name="Su S."/>
            <person name="Zhang W."/>
            <person name="Lin M."/>
        </authorList>
    </citation>
    <scope>NUCLEOTIDE SEQUENCE [LARGE SCALE GENOMIC DNA]</scope>
    <source>
        <strain evidence="3">ACCC05744</strain>
    </source>
</reference>
<gene>
    <name evidence="2" type="ORF">DI53_1255</name>
</gene>
<dbReference type="STRING" id="1229276.DI53_1255"/>
<dbReference type="GO" id="GO:0004521">
    <property type="term" value="F:RNA endonuclease activity"/>
    <property type="evidence" value="ECO:0007669"/>
    <property type="project" value="TreeGrafter"/>
</dbReference>
<sequence>MRFDVYWVDLNPTLGREINKIRPCVIVSPDVLNKTLDTAIIAPLTTTIRNYPSRIKCTVADKLSQVCLDQIRAVDQKRLLKKMAVLDSSTQLKICRVLIEMFEL</sequence>
<keyword evidence="1" id="KW-0540">Nuclease</keyword>
<dbReference type="GO" id="GO:0016075">
    <property type="term" value="P:rRNA catabolic process"/>
    <property type="evidence" value="ECO:0007669"/>
    <property type="project" value="TreeGrafter"/>
</dbReference>
<dbReference type="GO" id="GO:0016787">
    <property type="term" value="F:hydrolase activity"/>
    <property type="evidence" value="ECO:0007669"/>
    <property type="project" value="UniProtKB-KW"/>
</dbReference>
<dbReference type="eggNOG" id="COG2337">
    <property type="taxonomic scope" value="Bacteria"/>
</dbReference>
<name>A0A0B8T4P3_9SPHI</name>
<organism evidence="2 3">
    <name type="scientific">Sphingobacterium deserti</name>
    <dbReference type="NCBI Taxonomy" id="1229276"/>
    <lineage>
        <taxon>Bacteria</taxon>
        <taxon>Pseudomonadati</taxon>
        <taxon>Bacteroidota</taxon>
        <taxon>Sphingobacteriia</taxon>
        <taxon>Sphingobacteriales</taxon>
        <taxon>Sphingobacteriaceae</taxon>
        <taxon>Sphingobacterium</taxon>
    </lineage>
</organism>
<accession>A0A0B8T4P3</accession>
<reference evidence="3" key="1">
    <citation type="submission" date="2014-04" db="EMBL/GenBank/DDBJ databases">
        <title>Whole-Genome optical mapping and complete genome sequence of Sphingobacterium deserti sp. nov., a new spaces isolated from desert in the west of China.</title>
        <authorList>
            <person name="Teng C."/>
            <person name="Zhou Z."/>
            <person name="Li X."/>
            <person name="Chen M."/>
            <person name="Lin M."/>
            <person name="Wang L."/>
            <person name="Su S."/>
            <person name="Zhang C."/>
            <person name="Zhang W."/>
        </authorList>
    </citation>
    <scope>NUCLEOTIDE SEQUENCE [LARGE SCALE GENOMIC DNA]</scope>
    <source>
        <strain evidence="3">ACCC05744</strain>
    </source>
</reference>
<evidence type="ECO:0000313" key="2">
    <source>
        <dbReference type="EMBL" id="KGE15028.1"/>
    </source>
</evidence>
<evidence type="ECO:0000313" key="3">
    <source>
        <dbReference type="Proteomes" id="UP000031802"/>
    </source>
</evidence>
<keyword evidence="1" id="KW-0255">Endonuclease</keyword>
<proteinExistence type="inferred from homology"/>
<keyword evidence="1" id="KW-0378">Hydrolase</keyword>
<dbReference type="EMBL" id="JJMU01000021">
    <property type="protein sequence ID" value="KGE15028.1"/>
    <property type="molecule type" value="Genomic_DNA"/>
</dbReference>
<dbReference type="InterPro" id="IPR003477">
    <property type="entry name" value="PemK-like"/>
</dbReference>